<dbReference type="NCBIfam" id="TIGR01525">
    <property type="entry name" value="ATPase-IB_hvy"/>
    <property type="match status" value="1"/>
</dbReference>
<keyword evidence="4 13" id="KW-1003">Cell membrane</keyword>
<keyword evidence="12 13" id="KW-0472">Membrane</keyword>
<evidence type="ECO:0000256" key="12">
    <source>
        <dbReference type="ARBA" id="ARBA00023136"/>
    </source>
</evidence>
<evidence type="ECO:0000256" key="1">
    <source>
        <dbReference type="ARBA" id="ARBA00004651"/>
    </source>
</evidence>
<comment type="subcellular location">
    <subcellularLocation>
        <location evidence="1">Cell membrane</location>
        <topology evidence="1">Multi-pass membrane protein</topology>
    </subcellularLocation>
</comment>
<dbReference type="AlphaFoldDB" id="A0A2H5Y629"/>
<accession>A0A2H5Y629</accession>
<dbReference type="SFLD" id="SFLDF00027">
    <property type="entry name" value="p-type_atpase"/>
    <property type="match status" value="1"/>
</dbReference>
<keyword evidence="3" id="KW-0813">Transport</keyword>
<dbReference type="InterPro" id="IPR051014">
    <property type="entry name" value="Cation_Transport_ATPase_IB"/>
</dbReference>
<dbReference type="NCBIfam" id="TIGR01494">
    <property type="entry name" value="ATPase_P-type"/>
    <property type="match status" value="1"/>
</dbReference>
<feature type="transmembrane region" description="Helical" evidence="13">
    <location>
        <begin position="17"/>
        <end position="36"/>
    </location>
</feature>
<keyword evidence="9" id="KW-1278">Translocase</keyword>
<feature type="transmembrane region" description="Helical" evidence="13">
    <location>
        <begin position="242"/>
        <end position="262"/>
    </location>
</feature>
<dbReference type="PROSITE" id="PS00154">
    <property type="entry name" value="ATPASE_E1_E2"/>
    <property type="match status" value="1"/>
</dbReference>
<dbReference type="InterPro" id="IPR059000">
    <property type="entry name" value="ATPase_P-type_domA"/>
</dbReference>
<feature type="transmembrane region" description="Helical" evidence="13">
    <location>
        <begin position="42"/>
        <end position="58"/>
    </location>
</feature>
<evidence type="ECO:0000313" key="16">
    <source>
        <dbReference type="Proteomes" id="UP000236642"/>
    </source>
</evidence>
<keyword evidence="11" id="KW-0406">Ion transport</keyword>
<feature type="transmembrane region" description="Helical" evidence="13">
    <location>
        <begin position="268"/>
        <end position="297"/>
    </location>
</feature>
<keyword evidence="10 13" id="KW-1133">Transmembrane helix</keyword>
<evidence type="ECO:0000256" key="8">
    <source>
        <dbReference type="ARBA" id="ARBA00022840"/>
    </source>
</evidence>
<dbReference type="InterPro" id="IPR044492">
    <property type="entry name" value="P_typ_ATPase_HD_dom"/>
</dbReference>
<comment type="similarity">
    <text evidence="2 13">Belongs to the cation transport ATPase (P-type) (TC 3.A.3) family. Type IB subfamily.</text>
</comment>
<dbReference type="GO" id="GO:0005524">
    <property type="term" value="F:ATP binding"/>
    <property type="evidence" value="ECO:0007669"/>
    <property type="project" value="UniProtKB-UniRule"/>
</dbReference>
<dbReference type="SUPFAM" id="SSF81665">
    <property type="entry name" value="Calcium ATPase, transmembrane domain M"/>
    <property type="match status" value="1"/>
</dbReference>
<name>A0A2H5Y629_9CHLR</name>
<feature type="transmembrane region" description="Helical" evidence="13">
    <location>
        <begin position="70"/>
        <end position="88"/>
    </location>
</feature>
<evidence type="ECO:0000259" key="14">
    <source>
        <dbReference type="Pfam" id="PF00122"/>
    </source>
</evidence>
<dbReference type="PRINTS" id="PR00941">
    <property type="entry name" value="CDATPASE"/>
</dbReference>
<dbReference type="SUPFAM" id="SSF56784">
    <property type="entry name" value="HAD-like"/>
    <property type="match status" value="1"/>
</dbReference>
<dbReference type="InterPro" id="IPR023214">
    <property type="entry name" value="HAD_sf"/>
</dbReference>
<dbReference type="Gene3D" id="3.40.50.1000">
    <property type="entry name" value="HAD superfamily/HAD-like"/>
    <property type="match status" value="1"/>
</dbReference>
<reference evidence="16" key="1">
    <citation type="submission" date="2017-09" db="EMBL/GenBank/DDBJ databases">
        <title>Metaegenomics of thermophilic ammonia-oxidizing enrichment culture.</title>
        <authorList>
            <person name="Kato S."/>
            <person name="Suzuki K."/>
        </authorList>
    </citation>
    <scope>NUCLEOTIDE SEQUENCE [LARGE SCALE GENOMIC DNA]</scope>
</reference>
<dbReference type="Gene3D" id="2.70.150.10">
    <property type="entry name" value="Calcium-transporting ATPase, cytoplasmic transduction domain A"/>
    <property type="match status" value="1"/>
</dbReference>
<comment type="caution">
    <text evidence="15">The sequence shown here is derived from an EMBL/GenBank/DDBJ whole genome shotgun (WGS) entry which is preliminary data.</text>
</comment>
<dbReference type="Gene3D" id="3.40.1110.10">
    <property type="entry name" value="Calcium-transporting ATPase, cytoplasmic domain N"/>
    <property type="match status" value="1"/>
</dbReference>
<evidence type="ECO:0000256" key="10">
    <source>
        <dbReference type="ARBA" id="ARBA00022989"/>
    </source>
</evidence>
<dbReference type="Proteomes" id="UP000236642">
    <property type="component" value="Unassembled WGS sequence"/>
</dbReference>
<evidence type="ECO:0000256" key="5">
    <source>
        <dbReference type="ARBA" id="ARBA00022692"/>
    </source>
</evidence>
<evidence type="ECO:0000256" key="9">
    <source>
        <dbReference type="ARBA" id="ARBA00022967"/>
    </source>
</evidence>
<dbReference type="FunFam" id="3.40.50.1000:FF:000020">
    <property type="entry name" value="Probable cation-transporting P-type ATPase"/>
    <property type="match status" value="1"/>
</dbReference>
<dbReference type="PRINTS" id="PR00119">
    <property type="entry name" value="CATATPASE"/>
</dbReference>
<dbReference type="InterPro" id="IPR023299">
    <property type="entry name" value="ATPase_P-typ_cyto_dom_N"/>
</dbReference>
<evidence type="ECO:0000256" key="4">
    <source>
        <dbReference type="ARBA" id="ARBA00022475"/>
    </source>
</evidence>
<evidence type="ECO:0000313" key="15">
    <source>
        <dbReference type="EMBL" id="GBD08900.1"/>
    </source>
</evidence>
<dbReference type="InterPro" id="IPR027256">
    <property type="entry name" value="P-typ_ATPase_IB"/>
</dbReference>
<keyword evidence="5 13" id="KW-0812">Transmembrane</keyword>
<keyword evidence="6 13" id="KW-0479">Metal-binding</keyword>
<sequence length="625" mass="66746">METFEGRWFAYPPLRNALIAGLLAGLAFALGHLGWIPPAGEIALYMIAIPLGGFHWSREGLEKLIERREIGIELLMLAATIGTAALGLWDEAAALVFLYGTAEGLEELVYARTRASIRKLLDLTPKEVRVLRNGQEQIIPAADLRIGDVFLVQPGESIATDGLILEGHSTVNEAPVTGESVPAEKKAGMPVFAGTINLEGVLQVQATATFENNTLARIIHLVEEAQERKGRTQSLVERFERVYSPTVLLSAALMVLFPALLGAPLRDWAIRAVTLVVAAAPCALAMSTPVAIAAGIGRAGLRGVLIKGGVHLENLGRIRVVAFDKTGTLTRGEPTVTDILALQGDEHEVLRLASSVERYSEHPLARAIVRKAEEMGIRSEEVRDFSIIAGYGATARAGDRRIYVGKPGLFRKMGLEMDPNALPRGFQEDGKTLVLVGTGTGLKGIIAIRDMIRPEAREAIRELHRMGVKAAMLTGDREATARAIAVEVGIDEVKADLKPEDKVKAIRELERRIGPVAMVGDGINDAPALAQATVGIAMGAAGTDAAIEAADVALMADDLRQVAFAIRLGRKARRIITQNIAFSILVLAGLIPLAIAGQISVTVAVLAHEISELLAVANGLRAARV</sequence>
<proteinExistence type="inferred from homology"/>
<dbReference type="PANTHER" id="PTHR48085:SF5">
    <property type="entry name" value="CADMIUM_ZINC-TRANSPORTING ATPASE HMA4-RELATED"/>
    <property type="match status" value="1"/>
</dbReference>
<evidence type="ECO:0000256" key="13">
    <source>
        <dbReference type="RuleBase" id="RU362081"/>
    </source>
</evidence>
<dbReference type="SFLD" id="SFLDS00003">
    <property type="entry name" value="Haloacid_Dehalogenase"/>
    <property type="match status" value="1"/>
</dbReference>
<feature type="transmembrane region" description="Helical" evidence="13">
    <location>
        <begin position="580"/>
        <end position="607"/>
    </location>
</feature>
<evidence type="ECO:0000256" key="7">
    <source>
        <dbReference type="ARBA" id="ARBA00022741"/>
    </source>
</evidence>
<dbReference type="FunFam" id="2.70.150.10:FF:000002">
    <property type="entry name" value="Copper-transporting ATPase 1, putative"/>
    <property type="match status" value="1"/>
</dbReference>
<keyword evidence="8 13" id="KW-0067">ATP-binding</keyword>
<organism evidence="15 16">
    <name type="scientific">Candidatus Thermoflexus japonica</name>
    <dbReference type="NCBI Taxonomy" id="2035417"/>
    <lineage>
        <taxon>Bacteria</taxon>
        <taxon>Bacillati</taxon>
        <taxon>Chloroflexota</taxon>
        <taxon>Thermoflexia</taxon>
        <taxon>Thermoflexales</taxon>
        <taxon>Thermoflexaceae</taxon>
        <taxon>Thermoflexus</taxon>
    </lineage>
</organism>
<dbReference type="SFLD" id="SFLDG00002">
    <property type="entry name" value="C1.7:_P-type_atpase_like"/>
    <property type="match status" value="1"/>
</dbReference>
<dbReference type="PANTHER" id="PTHR48085">
    <property type="entry name" value="CADMIUM/ZINC-TRANSPORTING ATPASE HMA2-RELATED"/>
    <property type="match status" value="1"/>
</dbReference>
<keyword evidence="7 13" id="KW-0547">Nucleotide-binding</keyword>
<dbReference type="Pfam" id="PF00122">
    <property type="entry name" value="E1-E2_ATPase"/>
    <property type="match status" value="1"/>
</dbReference>
<evidence type="ECO:0000256" key="11">
    <source>
        <dbReference type="ARBA" id="ARBA00023065"/>
    </source>
</evidence>
<dbReference type="InterPro" id="IPR001757">
    <property type="entry name" value="P_typ_ATPase"/>
</dbReference>
<dbReference type="GO" id="GO:0016887">
    <property type="term" value="F:ATP hydrolysis activity"/>
    <property type="evidence" value="ECO:0007669"/>
    <property type="project" value="InterPro"/>
</dbReference>
<dbReference type="InterPro" id="IPR023298">
    <property type="entry name" value="ATPase_P-typ_TM_dom_sf"/>
</dbReference>
<dbReference type="EMBL" id="BEHY01000021">
    <property type="protein sequence ID" value="GBD08900.1"/>
    <property type="molecule type" value="Genomic_DNA"/>
</dbReference>
<dbReference type="GO" id="GO:0005886">
    <property type="term" value="C:plasma membrane"/>
    <property type="evidence" value="ECO:0007669"/>
    <property type="project" value="UniProtKB-SubCell"/>
</dbReference>
<dbReference type="InterPro" id="IPR008250">
    <property type="entry name" value="ATPase_P-typ_transduc_dom_A_sf"/>
</dbReference>
<protein>
    <submittedName>
        <fullName evidence="15">Putative cadmium-transporting ATPase</fullName>
        <ecNumber evidence="15">3.6.3.3</ecNumber>
    </submittedName>
</protein>
<evidence type="ECO:0000256" key="6">
    <source>
        <dbReference type="ARBA" id="ARBA00022723"/>
    </source>
</evidence>
<evidence type="ECO:0000256" key="3">
    <source>
        <dbReference type="ARBA" id="ARBA00022448"/>
    </source>
</evidence>
<dbReference type="Pfam" id="PF00702">
    <property type="entry name" value="Hydrolase"/>
    <property type="match status" value="1"/>
</dbReference>
<keyword evidence="15" id="KW-0378">Hydrolase</keyword>
<dbReference type="GO" id="GO:0046872">
    <property type="term" value="F:metal ion binding"/>
    <property type="evidence" value="ECO:0007669"/>
    <property type="project" value="UniProtKB-KW"/>
</dbReference>
<dbReference type="InterPro" id="IPR036412">
    <property type="entry name" value="HAD-like_sf"/>
</dbReference>
<dbReference type="EC" id="3.6.3.3" evidence="15"/>
<feature type="domain" description="P-type ATPase A" evidence="14">
    <location>
        <begin position="123"/>
        <end position="223"/>
    </location>
</feature>
<dbReference type="InterPro" id="IPR018303">
    <property type="entry name" value="ATPase_P-typ_P_site"/>
</dbReference>
<dbReference type="SUPFAM" id="SSF81653">
    <property type="entry name" value="Calcium ATPase, transduction domain A"/>
    <property type="match status" value="1"/>
</dbReference>
<dbReference type="GO" id="GO:0019829">
    <property type="term" value="F:ATPase-coupled monoatomic cation transmembrane transporter activity"/>
    <property type="evidence" value="ECO:0007669"/>
    <property type="project" value="InterPro"/>
</dbReference>
<evidence type="ECO:0000256" key="2">
    <source>
        <dbReference type="ARBA" id="ARBA00006024"/>
    </source>
</evidence>
<gene>
    <name evidence="15" type="primary">cadA</name>
    <name evidence="15" type="ORF">HRbin22_01146</name>
</gene>